<dbReference type="PRINTS" id="PR00035">
    <property type="entry name" value="HTHGNTR"/>
</dbReference>
<dbReference type="PROSITE" id="PS50949">
    <property type="entry name" value="HTH_GNTR"/>
    <property type="match status" value="1"/>
</dbReference>
<evidence type="ECO:0000313" key="6">
    <source>
        <dbReference type="Proteomes" id="UP000466345"/>
    </source>
</evidence>
<dbReference type="Pfam" id="PF00392">
    <property type="entry name" value="GntR"/>
    <property type="match status" value="1"/>
</dbReference>
<keyword evidence="3" id="KW-0804">Transcription</keyword>
<evidence type="ECO:0000256" key="1">
    <source>
        <dbReference type="ARBA" id="ARBA00023015"/>
    </source>
</evidence>
<dbReference type="Proteomes" id="UP000466345">
    <property type="component" value="Unassembled WGS sequence"/>
</dbReference>
<evidence type="ECO:0000256" key="2">
    <source>
        <dbReference type="ARBA" id="ARBA00023125"/>
    </source>
</evidence>
<dbReference type="InterPro" id="IPR036388">
    <property type="entry name" value="WH-like_DNA-bd_sf"/>
</dbReference>
<organism evidence="5 6">
    <name type="scientific">Streptomyces smaragdinus</name>
    <dbReference type="NCBI Taxonomy" id="2585196"/>
    <lineage>
        <taxon>Bacteria</taxon>
        <taxon>Bacillati</taxon>
        <taxon>Actinomycetota</taxon>
        <taxon>Actinomycetes</taxon>
        <taxon>Kitasatosporales</taxon>
        <taxon>Streptomycetaceae</taxon>
        <taxon>Streptomyces</taxon>
    </lineage>
</organism>
<dbReference type="GO" id="GO:0003700">
    <property type="term" value="F:DNA-binding transcription factor activity"/>
    <property type="evidence" value="ECO:0007669"/>
    <property type="project" value="InterPro"/>
</dbReference>
<dbReference type="GO" id="GO:0003677">
    <property type="term" value="F:DNA binding"/>
    <property type="evidence" value="ECO:0007669"/>
    <property type="project" value="UniProtKB-KW"/>
</dbReference>
<dbReference type="AlphaFoldDB" id="A0A7K0CMR5"/>
<evidence type="ECO:0000313" key="5">
    <source>
        <dbReference type="EMBL" id="MQY14701.1"/>
    </source>
</evidence>
<dbReference type="InterPro" id="IPR000524">
    <property type="entry name" value="Tscrpt_reg_HTH_GntR"/>
</dbReference>
<keyword evidence="1" id="KW-0805">Transcription regulation</keyword>
<accession>A0A7K0CMR5</accession>
<comment type="caution">
    <text evidence="5">The sequence shown here is derived from an EMBL/GenBank/DDBJ whole genome shotgun (WGS) entry which is preliminary data.</text>
</comment>
<keyword evidence="6" id="KW-1185">Reference proteome</keyword>
<dbReference type="Gene3D" id="1.10.10.10">
    <property type="entry name" value="Winged helix-like DNA-binding domain superfamily/Winged helix DNA-binding domain"/>
    <property type="match status" value="1"/>
</dbReference>
<evidence type="ECO:0000259" key="4">
    <source>
        <dbReference type="PROSITE" id="PS50949"/>
    </source>
</evidence>
<feature type="domain" description="HTH gntR-type" evidence="4">
    <location>
        <begin position="24"/>
        <end position="92"/>
    </location>
</feature>
<dbReference type="GO" id="GO:0045892">
    <property type="term" value="P:negative regulation of DNA-templated transcription"/>
    <property type="evidence" value="ECO:0007669"/>
    <property type="project" value="TreeGrafter"/>
</dbReference>
<reference evidence="5 6" key="1">
    <citation type="submission" date="2019-10" db="EMBL/GenBank/DDBJ databases">
        <title>Streptomyces smaragdinus sp. nov. and Streptomyces fabii sp. nov., isolated from the gut of fungus growing-termite Macrotermes natalensis.</title>
        <authorList>
            <person name="Schwitalla J."/>
            <person name="Benndorf R."/>
            <person name="Martin K."/>
            <person name="De Beer W."/>
            <person name="Kaster A.-K."/>
            <person name="Vollmers J."/>
            <person name="Poulsen M."/>
            <person name="Beemelmanns C."/>
        </authorList>
    </citation>
    <scope>NUCLEOTIDE SEQUENCE [LARGE SCALE GENOMIC DNA]</scope>
    <source>
        <strain evidence="5 6">RB5</strain>
    </source>
</reference>
<dbReference type="PANTHER" id="PTHR44846:SF1">
    <property type="entry name" value="MANNOSYL-D-GLYCERATE TRANSPORT_METABOLISM SYSTEM REPRESSOR MNGR-RELATED"/>
    <property type="match status" value="1"/>
</dbReference>
<gene>
    <name evidence="5" type="ORF">SRB5_48770</name>
</gene>
<dbReference type="PANTHER" id="PTHR44846">
    <property type="entry name" value="MANNOSYL-D-GLYCERATE TRANSPORT/METABOLISM SYSTEM REPRESSOR MNGR-RELATED"/>
    <property type="match status" value="1"/>
</dbReference>
<dbReference type="InterPro" id="IPR036390">
    <property type="entry name" value="WH_DNA-bd_sf"/>
</dbReference>
<dbReference type="SMART" id="SM00345">
    <property type="entry name" value="HTH_GNTR"/>
    <property type="match status" value="1"/>
</dbReference>
<dbReference type="EMBL" id="WEGJ01000023">
    <property type="protein sequence ID" value="MQY14701.1"/>
    <property type="molecule type" value="Genomic_DNA"/>
</dbReference>
<name>A0A7K0CMR5_9ACTN</name>
<dbReference type="CDD" id="cd07377">
    <property type="entry name" value="WHTH_GntR"/>
    <property type="match status" value="1"/>
</dbReference>
<keyword evidence="2" id="KW-0238">DNA-binding</keyword>
<evidence type="ECO:0000256" key="3">
    <source>
        <dbReference type="ARBA" id="ARBA00023163"/>
    </source>
</evidence>
<sequence length="104" mass="11855">MLFLERVNLWTDVYTWRMDFDADRYVWVQVADELRKRIAAGIYQPRQPVPSENQLIGEFGIARGTVRKVISHLRDEGTVYTVPRLGTFVSEPPKADDTGSPSGT</sequence>
<protein>
    <recommendedName>
        <fullName evidence="4">HTH gntR-type domain-containing protein</fullName>
    </recommendedName>
</protein>
<dbReference type="SUPFAM" id="SSF46785">
    <property type="entry name" value="Winged helix' DNA-binding domain"/>
    <property type="match status" value="1"/>
</dbReference>
<proteinExistence type="predicted"/>
<dbReference type="InterPro" id="IPR050679">
    <property type="entry name" value="Bact_HTH_transcr_reg"/>
</dbReference>